<evidence type="ECO:0000313" key="7">
    <source>
        <dbReference type="EMBL" id="WEG35136.1"/>
    </source>
</evidence>
<proteinExistence type="inferred from homology"/>
<dbReference type="Pfam" id="PF16189">
    <property type="entry name" value="Creatinase_N_2"/>
    <property type="match status" value="1"/>
</dbReference>
<evidence type="ECO:0000259" key="4">
    <source>
        <dbReference type="Pfam" id="PF00557"/>
    </source>
</evidence>
<feature type="domain" description="Peptidase M24 C-terminal" evidence="6">
    <location>
        <begin position="531"/>
        <end position="591"/>
    </location>
</feature>
<feature type="domain" description="Creatinase N-terminal" evidence="5">
    <location>
        <begin position="7"/>
        <end position="139"/>
    </location>
</feature>
<sequence>MNNAEKLQALRRLMQDNNLAAFIEVTGDDHQSEYFADHYRTLEWISNFSGENSTVVVTPDKALIWADGRYWISCEKEIAGTEFQMMKMNWPNVPTVKEFLLTLPNGSRIGFNGAILPAQTINAYLRDFQAHDFELVDVDLIGQLWTADRPQVSKEQAWLHELKFTGCRTADKLADFRQRLKEKYADYSVISSLDDICWLYNIRAFDIPCCPVLLSFALITPEQAFLYADPDKIPTALAENLQAEGVTLLPYEQIYQDIAALPKTAKVYIQSSMVNYRIYQILSSNYSLVDGINISTYQKAVKNPTEIANLKGIFLQDSAAICKFMCWLDQNIGKHEIKELDCAAKLLEYRQEQEGFIEPSFETIAAYKDNAAMLHYSASVEKQAVLQNKSFFLHDSGGQYYGGTTDITRTQAVGPLTEEEIFDYTHVVKGCVDTMSARFLRGTTGISLDGITRYPMWQTGTDYKSGTGHGVGYCLNVHEGPQSISTRSNQVSLQLGMLTTVEPGIYKANKHGIRIENDVLTVKDCQNEHGEFYRFEIVSYVPFELRAIDKKYLTAAEIKWLNDYHQACYEKISPFLNENEKNWLKNATKAL</sequence>
<evidence type="ECO:0000256" key="1">
    <source>
        <dbReference type="ARBA" id="ARBA00008766"/>
    </source>
</evidence>
<dbReference type="InterPro" id="IPR032416">
    <property type="entry name" value="Peptidase_M24_C"/>
</dbReference>
<keyword evidence="3" id="KW-0378">Hydrolase</keyword>
<evidence type="ECO:0000256" key="3">
    <source>
        <dbReference type="ARBA" id="ARBA00022801"/>
    </source>
</evidence>
<dbReference type="InterPro" id="IPR033740">
    <property type="entry name" value="Pept_M24B"/>
</dbReference>
<organism evidence="7 8">
    <name type="scientific">Amygdalobacter indicium</name>
    <dbReference type="NCBI Taxonomy" id="3029272"/>
    <lineage>
        <taxon>Bacteria</taxon>
        <taxon>Bacillati</taxon>
        <taxon>Bacillota</taxon>
        <taxon>Clostridia</taxon>
        <taxon>Eubacteriales</taxon>
        <taxon>Oscillospiraceae</taxon>
        <taxon>Amygdalobacter</taxon>
    </lineage>
</organism>
<dbReference type="InterPro" id="IPR050422">
    <property type="entry name" value="X-Pro_aminopeptidase_P"/>
</dbReference>
<name>A0ABY8C3C8_9FIRM</name>
<evidence type="ECO:0000259" key="5">
    <source>
        <dbReference type="Pfam" id="PF01321"/>
    </source>
</evidence>
<keyword evidence="2" id="KW-0479">Metal-binding</keyword>
<gene>
    <name evidence="7" type="ORF">PYS61_04145</name>
</gene>
<dbReference type="InterPro" id="IPR018051">
    <property type="entry name" value="SP-C_palmitoylation_site"/>
</dbReference>
<dbReference type="Pfam" id="PF16188">
    <property type="entry name" value="Peptidase_M24_C"/>
    <property type="match status" value="1"/>
</dbReference>
<dbReference type="RefSeq" id="WP_315570509.1">
    <property type="nucleotide sequence ID" value="NZ_CP118866.1"/>
</dbReference>
<dbReference type="InterPro" id="IPR029149">
    <property type="entry name" value="Creatin/AminoP/Spt16_N"/>
</dbReference>
<feature type="domain" description="Peptidase M24" evidence="4">
    <location>
        <begin position="318"/>
        <end position="521"/>
    </location>
</feature>
<dbReference type="GO" id="GO:0004177">
    <property type="term" value="F:aminopeptidase activity"/>
    <property type="evidence" value="ECO:0007669"/>
    <property type="project" value="UniProtKB-KW"/>
</dbReference>
<dbReference type="SUPFAM" id="SSF53092">
    <property type="entry name" value="Creatinase/prolidase N-terminal domain"/>
    <property type="match status" value="1"/>
</dbReference>
<evidence type="ECO:0000313" key="8">
    <source>
        <dbReference type="Proteomes" id="UP001220478"/>
    </source>
</evidence>
<dbReference type="InterPro" id="IPR036005">
    <property type="entry name" value="Creatinase/aminopeptidase-like"/>
</dbReference>
<dbReference type="EMBL" id="CP118868">
    <property type="protein sequence ID" value="WEG35136.1"/>
    <property type="molecule type" value="Genomic_DNA"/>
</dbReference>
<dbReference type="PANTHER" id="PTHR43763:SF6">
    <property type="entry name" value="XAA-PRO AMINOPEPTIDASE 1"/>
    <property type="match status" value="1"/>
</dbReference>
<dbReference type="CDD" id="cd01085">
    <property type="entry name" value="APP"/>
    <property type="match status" value="1"/>
</dbReference>
<dbReference type="PANTHER" id="PTHR43763">
    <property type="entry name" value="XAA-PRO AMINOPEPTIDASE 1"/>
    <property type="match status" value="1"/>
</dbReference>
<dbReference type="Pfam" id="PF01321">
    <property type="entry name" value="Creatinase_N"/>
    <property type="match status" value="1"/>
</dbReference>
<accession>A0ABY8C3C8</accession>
<dbReference type="Gene3D" id="3.90.230.10">
    <property type="entry name" value="Creatinase/methionine aminopeptidase superfamily"/>
    <property type="match status" value="1"/>
</dbReference>
<keyword evidence="7" id="KW-0031">Aminopeptidase</keyword>
<dbReference type="Gene3D" id="3.40.350.10">
    <property type="entry name" value="Creatinase/prolidase N-terminal domain"/>
    <property type="match status" value="2"/>
</dbReference>
<protein>
    <submittedName>
        <fullName evidence="7">Aminopeptidase family protein P</fullName>
    </submittedName>
</protein>
<keyword evidence="8" id="KW-1185">Reference proteome</keyword>
<evidence type="ECO:0000256" key="2">
    <source>
        <dbReference type="ARBA" id="ARBA00022723"/>
    </source>
</evidence>
<keyword evidence="7" id="KW-0645">Protease</keyword>
<dbReference type="Proteomes" id="UP001220478">
    <property type="component" value="Chromosome"/>
</dbReference>
<dbReference type="SUPFAM" id="SSF55920">
    <property type="entry name" value="Creatinase/aminopeptidase"/>
    <property type="match status" value="1"/>
</dbReference>
<dbReference type="PROSITE" id="PS00341">
    <property type="entry name" value="SURFACT_PALMITOYL"/>
    <property type="match status" value="1"/>
</dbReference>
<dbReference type="Pfam" id="PF00557">
    <property type="entry name" value="Peptidase_M24"/>
    <property type="match status" value="1"/>
</dbReference>
<evidence type="ECO:0000259" key="6">
    <source>
        <dbReference type="Pfam" id="PF16188"/>
    </source>
</evidence>
<dbReference type="InterPro" id="IPR000994">
    <property type="entry name" value="Pept_M24"/>
</dbReference>
<comment type="similarity">
    <text evidence="1">Belongs to the peptidase M24B family.</text>
</comment>
<reference evidence="7 8" key="1">
    <citation type="submission" date="2023-02" db="EMBL/GenBank/DDBJ databases">
        <title>Novel Oscillospiraceae bacterial genomes.</title>
        <authorList>
            <person name="Srinivasan S."/>
            <person name="Austin M.N."/>
            <person name="Fiedler T.L."/>
            <person name="Strenk S.M."/>
            <person name="Agnew K.J."/>
            <person name="Nagana Gowda G.A."/>
            <person name="Raftery D."/>
            <person name="Beamer M.A."/>
            <person name="Achilles S.L."/>
            <person name="Wiesenfeld H.C."/>
            <person name="Fredricks D.N."/>
            <person name="Hillier S.L."/>
        </authorList>
    </citation>
    <scope>NUCLEOTIDE SEQUENCE [LARGE SCALE GENOMIC DNA]</scope>
    <source>
        <strain evidence="7 8">CHIC02 1186E3-8</strain>
    </source>
</reference>
<dbReference type="InterPro" id="IPR000587">
    <property type="entry name" value="Creatinase_N"/>
</dbReference>